<protein>
    <submittedName>
        <fullName evidence="1">Unannotated protein</fullName>
    </submittedName>
</protein>
<proteinExistence type="predicted"/>
<organism evidence="1">
    <name type="scientific">freshwater metagenome</name>
    <dbReference type="NCBI Taxonomy" id="449393"/>
    <lineage>
        <taxon>unclassified sequences</taxon>
        <taxon>metagenomes</taxon>
        <taxon>ecological metagenomes</taxon>
    </lineage>
</organism>
<evidence type="ECO:0000313" key="1">
    <source>
        <dbReference type="EMBL" id="CAB4930388.1"/>
    </source>
</evidence>
<sequence length="72" mass="7870">MSDDKLRVSIGLDSAPPLAVRLTESQLQDLKGSLKGGGWTDLEAEDARVTLNLDKVVFLRVDKDEQKIGFGL</sequence>
<dbReference type="EMBL" id="CAFBMK010000159">
    <property type="protein sequence ID" value="CAB4930388.1"/>
    <property type="molecule type" value="Genomic_DNA"/>
</dbReference>
<accession>A0A6J7IGS9</accession>
<reference evidence="1" key="1">
    <citation type="submission" date="2020-05" db="EMBL/GenBank/DDBJ databases">
        <authorList>
            <person name="Chiriac C."/>
            <person name="Salcher M."/>
            <person name="Ghai R."/>
            <person name="Kavagutti S V."/>
        </authorList>
    </citation>
    <scope>NUCLEOTIDE SEQUENCE</scope>
</reference>
<dbReference type="AlphaFoldDB" id="A0A6J7IGS9"/>
<name>A0A6J7IGS9_9ZZZZ</name>
<gene>
    <name evidence="1" type="ORF">UFOPK3564_02340</name>
</gene>